<keyword evidence="1" id="KW-1133">Transmembrane helix</keyword>
<keyword evidence="1" id="KW-0472">Membrane</keyword>
<feature type="transmembrane region" description="Helical" evidence="1">
    <location>
        <begin position="18"/>
        <end position="40"/>
    </location>
</feature>
<feature type="transmembrane region" description="Helical" evidence="1">
    <location>
        <begin position="168"/>
        <end position="189"/>
    </location>
</feature>
<comment type="caution">
    <text evidence="2">The sequence shown here is derived from an EMBL/GenBank/DDBJ whole genome shotgun (WGS) entry which is preliminary data.</text>
</comment>
<keyword evidence="3" id="KW-1185">Reference proteome</keyword>
<reference evidence="2 3" key="1">
    <citation type="journal article" date="2004" name="Emerg. Infect. Dis.">
        <title>Amoebae-resisting bacteria isolated from human nasal swabs by amoebal coculture.</title>
        <authorList>
            <person name="Greub G."/>
            <person name="La Scola B."/>
            <person name="Raoult D."/>
        </authorList>
    </citation>
    <scope>NUCLEOTIDE SEQUENCE [LARGE SCALE GENOMIC DNA]</scope>
    <source>
        <strain evidence="2 3">CCUG 51329</strain>
    </source>
</reference>
<evidence type="ECO:0000313" key="3">
    <source>
        <dbReference type="Proteomes" id="UP000256924"/>
    </source>
</evidence>
<feature type="transmembrane region" description="Helical" evidence="1">
    <location>
        <begin position="60"/>
        <end position="78"/>
    </location>
</feature>
<name>A0A3D9BGZ2_9FLAO</name>
<organism evidence="2 3">
    <name type="scientific">Candidatus Chryseobacterium massiliense</name>
    <dbReference type="NCBI Taxonomy" id="204089"/>
    <lineage>
        <taxon>Bacteria</taxon>
        <taxon>Pseudomonadati</taxon>
        <taxon>Bacteroidota</taxon>
        <taxon>Flavobacteriia</taxon>
        <taxon>Flavobacteriales</taxon>
        <taxon>Weeksellaceae</taxon>
        <taxon>Chryseobacterium group</taxon>
        <taxon>Chryseobacterium</taxon>
    </lineage>
</organism>
<accession>A0A3D9BGZ2</accession>
<protein>
    <recommendedName>
        <fullName evidence="4">Yip1 domain-containing protein</fullName>
    </recommendedName>
</protein>
<dbReference type="AlphaFoldDB" id="A0A3D9BGZ2"/>
<proteinExistence type="predicted"/>
<feature type="transmembrane region" description="Helical" evidence="1">
    <location>
        <begin position="134"/>
        <end position="156"/>
    </location>
</feature>
<evidence type="ECO:0000256" key="1">
    <source>
        <dbReference type="SAM" id="Phobius"/>
    </source>
</evidence>
<sequence length="191" mass="21287">MNWKLIFNPFGIYSEKQLFITGILLTLTGALLGSFLDVTYDGVLDIHQSETDFLTSLKENGINVACIFVTLLIAGKIINRKTRSIDIFNTATVSRFPMYIGAVITSSPILTRIGDQILNQRNDIQHLQLKPLDLALLLVISCVLLMITVYYITLLVNGFKTSVNAKKWQHFAGFAVALLIAEIISKILINI</sequence>
<evidence type="ECO:0000313" key="2">
    <source>
        <dbReference type="EMBL" id="REC52813.1"/>
    </source>
</evidence>
<dbReference type="Proteomes" id="UP000256924">
    <property type="component" value="Unassembled WGS sequence"/>
</dbReference>
<dbReference type="RefSeq" id="WP_116096057.1">
    <property type="nucleotide sequence ID" value="NZ_QNVU01000002.1"/>
</dbReference>
<keyword evidence="1" id="KW-0812">Transmembrane</keyword>
<dbReference type="EMBL" id="QNVU01000002">
    <property type="protein sequence ID" value="REC52813.1"/>
    <property type="molecule type" value="Genomic_DNA"/>
</dbReference>
<evidence type="ECO:0008006" key="4">
    <source>
        <dbReference type="Google" id="ProtNLM"/>
    </source>
</evidence>
<gene>
    <name evidence="2" type="ORF">DRF68_01260</name>
</gene>